<dbReference type="Proteomes" id="UP001292094">
    <property type="component" value="Unassembled WGS sequence"/>
</dbReference>
<dbReference type="GO" id="GO:0005886">
    <property type="term" value="C:plasma membrane"/>
    <property type="evidence" value="ECO:0007669"/>
    <property type="project" value="UniProtKB-SubCell"/>
</dbReference>
<evidence type="ECO:0000256" key="11">
    <source>
        <dbReference type="ARBA" id="ARBA00023286"/>
    </source>
</evidence>
<dbReference type="SUPFAM" id="SSF53850">
    <property type="entry name" value="Periplasmic binding protein-like II"/>
    <property type="match status" value="1"/>
</dbReference>
<evidence type="ECO:0000256" key="4">
    <source>
        <dbReference type="ARBA" id="ARBA00022475"/>
    </source>
</evidence>
<keyword evidence="6 13" id="KW-1133">Transmembrane helix</keyword>
<name>A0AAE1Q485_9EUCA</name>
<keyword evidence="9" id="KW-0675">Receptor</keyword>
<dbReference type="AlphaFoldDB" id="A0AAE1Q485"/>
<dbReference type="PANTHER" id="PTHR42643:SF24">
    <property type="entry name" value="IONOTROPIC RECEPTOR 60A"/>
    <property type="match status" value="1"/>
</dbReference>
<evidence type="ECO:0000313" key="16">
    <source>
        <dbReference type="Proteomes" id="UP001292094"/>
    </source>
</evidence>
<dbReference type="GO" id="GO:0015276">
    <property type="term" value="F:ligand-gated monoatomic ion channel activity"/>
    <property type="evidence" value="ECO:0007669"/>
    <property type="project" value="InterPro"/>
</dbReference>
<keyword evidence="16" id="KW-1185">Reference proteome</keyword>
<comment type="caution">
    <text evidence="15">The sequence shown here is derived from an EMBL/GenBank/DDBJ whole genome shotgun (WGS) entry which is preliminary data.</text>
</comment>
<dbReference type="InterPro" id="IPR052192">
    <property type="entry name" value="Insect_Ionotropic_Sensory_Rcpt"/>
</dbReference>
<evidence type="ECO:0000256" key="1">
    <source>
        <dbReference type="ARBA" id="ARBA00004651"/>
    </source>
</evidence>
<keyword evidence="8 13" id="KW-0472">Membrane</keyword>
<accession>A0AAE1Q485</accession>
<keyword evidence="7" id="KW-0406">Ion transport</keyword>
<evidence type="ECO:0000313" key="15">
    <source>
        <dbReference type="EMBL" id="KAK4320049.1"/>
    </source>
</evidence>
<evidence type="ECO:0000256" key="13">
    <source>
        <dbReference type="SAM" id="Phobius"/>
    </source>
</evidence>
<evidence type="ECO:0000256" key="10">
    <source>
        <dbReference type="ARBA" id="ARBA00023180"/>
    </source>
</evidence>
<evidence type="ECO:0000256" key="2">
    <source>
        <dbReference type="ARBA" id="ARBA00008685"/>
    </source>
</evidence>
<keyword evidence="12" id="KW-0407">Ion channel</keyword>
<dbReference type="EMBL" id="JAWZYT010000699">
    <property type="protein sequence ID" value="KAK4320049.1"/>
    <property type="molecule type" value="Genomic_DNA"/>
</dbReference>
<dbReference type="Pfam" id="PF10613">
    <property type="entry name" value="Lig_chan-Glu_bd"/>
    <property type="match status" value="1"/>
</dbReference>
<evidence type="ECO:0000256" key="5">
    <source>
        <dbReference type="ARBA" id="ARBA00022692"/>
    </source>
</evidence>
<gene>
    <name evidence="15" type="ORF">Pmani_009070</name>
</gene>
<sequence length="658" mass="74006">MVWEDHLTSLLVVDYVLYHRLPSVCFVSSTDSQQDPWVEQTAARVSKLTQAYMAVLRGPQLRAALGKEKEEEERWWQWSGNLSSMSDVGRSGDTRLCGEGLVVFRLISHHDAHFFSLVFSTTLSEAKWLLLSPAPLHSLHLTSPYLPLHSRVTVGVYSEGSHKVALMEAYHVTTQHNLTLQLSGSWVLHSPYNQFKEEDETLKNLPKSTFKNSRLKTGEGVLHLPGDVDWDTFKKDLRPGENVLTKSVKFGRLEELQGDPILRRDDLTGVHLRCTTIQSPPRTILSTAADGGVEVTGILGSVFKHMMEVANFTSTCRSTRDGQWGGEVNGRWTGMVGDIVRDEADIALASLDVTQQRTEAVDFLMVVVRTELVMKRPTNDDRMWKTFTSEFTREVWVVLAVMLVVLIFALYLVTRYTNEPNLSFSDCVIIVVSGLCGQGCIIDFEAAASRLVVLTLQVLHVLAMAHYTSQLVSSMAVGPPLPDIASLSEVRRHDTLKLGFIQGSSVTEYFKTSQSQDHRVIWQTMDKNNLVKNREEGMARVLEKPFVFLAAGHYLNQGYGRDCRYFILPTSNFPSMSAFAVKKGLPYTPVLNKIIMKMRMTGLLKKWQSEWIPHHAECNDFEYSPVEFKIIVTALLLMSTGICLALSCLICENLIGKR</sequence>
<dbReference type="InterPro" id="IPR001320">
    <property type="entry name" value="Iontro_rcpt_C"/>
</dbReference>
<evidence type="ECO:0000256" key="12">
    <source>
        <dbReference type="ARBA" id="ARBA00023303"/>
    </source>
</evidence>
<protein>
    <recommendedName>
        <fullName evidence="14">Ionotropic glutamate receptor C-terminal domain-containing protein</fullName>
    </recommendedName>
</protein>
<feature type="domain" description="Ionotropic glutamate receptor C-terminal" evidence="14">
    <location>
        <begin position="271"/>
        <end position="614"/>
    </location>
</feature>
<keyword evidence="11" id="KW-1071">Ligand-gated ion channel</keyword>
<dbReference type="Gene3D" id="3.40.190.10">
    <property type="entry name" value="Periplasmic binding protein-like II"/>
    <property type="match status" value="3"/>
</dbReference>
<dbReference type="InterPro" id="IPR019594">
    <property type="entry name" value="Glu/Gly-bd"/>
</dbReference>
<evidence type="ECO:0000256" key="8">
    <source>
        <dbReference type="ARBA" id="ARBA00023136"/>
    </source>
</evidence>
<evidence type="ECO:0000256" key="6">
    <source>
        <dbReference type="ARBA" id="ARBA00022989"/>
    </source>
</evidence>
<dbReference type="PANTHER" id="PTHR42643">
    <property type="entry name" value="IONOTROPIC RECEPTOR 20A-RELATED"/>
    <property type="match status" value="1"/>
</dbReference>
<evidence type="ECO:0000256" key="3">
    <source>
        <dbReference type="ARBA" id="ARBA00022448"/>
    </source>
</evidence>
<keyword evidence="3" id="KW-0813">Transport</keyword>
<comment type="subcellular location">
    <subcellularLocation>
        <location evidence="1">Cell membrane</location>
        <topology evidence="1">Multi-pass membrane protein</topology>
    </subcellularLocation>
</comment>
<evidence type="ECO:0000256" key="9">
    <source>
        <dbReference type="ARBA" id="ARBA00023170"/>
    </source>
</evidence>
<feature type="transmembrane region" description="Helical" evidence="13">
    <location>
        <begin position="395"/>
        <end position="413"/>
    </location>
</feature>
<comment type="similarity">
    <text evidence="2">Belongs to the glutamate-gated ion channel (TC 1.A.10.1) family.</text>
</comment>
<reference evidence="15" key="1">
    <citation type="submission" date="2023-11" db="EMBL/GenBank/DDBJ databases">
        <title>Genome assemblies of two species of porcelain crab, Petrolisthes cinctipes and Petrolisthes manimaculis (Anomura: Porcellanidae).</title>
        <authorList>
            <person name="Angst P."/>
        </authorList>
    </citation>
    <scope>NUCLEOTIDE SEQUENCE</scope>
    <source>
        <strain evidence="15">PB745_02</strain>
        <tissue evidence="15">Gill</tissue>
    </source>
</reference>
<proteinExistence type="inferred from homology"/>
<dbReference type="GO" id="GO:0050906">
    <property type="term" value="P:detection of stimulus involved in sensory perception"/>
    <property type="evidence" value="ECO:0007669"/>
    <property type="project" value="UniProtKB-ARBA"/>
</dbReference>
<feature type="transmembrane region" description="Helical" evidence="13">
    <location>
        <begin position="630"/>
        <end position="655"/>
    </location>
</feature>
<dbReference type="Pfam" id="PF00060">
    <property type="entry name" value="Lig_chan"/>
    <property type="match status" value="1"/>
</dbReference>
<evidence type="ECO:0000259" key="14">
    <source>
        <dbReference type="SMART" id="SM00079"/>
    </source>
</evidence>
<evidence type="ECO:0000256" key="7">
    <source>
        <dbReference type="ARBA" id="ARBA00023065"/>
    </source>
</evidence>
<keyword evidence="5 13" id="KW-0812">Transmembrane</keyword>
<keyword evidence="4" id="KW-1003">Cell membrane</keyword>
<keyword evidence="10" id="KW-0325">Glycoprotein</keyword>
<organism evidence="15 16">
    <name type="scientific">Petrolisthes manimaculis</name>
    <dbReference type="NCBI Taxonomy" id="1843537"/>
    <lineage>
        <taxon>Eukaryota</taxon>
        <taxon>Metazoa</taxon>
        <taxon>Ecdysozoa</taxon>
        <taxon>Arthropoda</taxon>
        <taxon>Crustacea</taxon>
        <taxon>Multicrustacea</taxon>
        <taxon>Malacostraca</taxon>
        <taxon>Eumalacostraca</taxon>
        <taxon>Eucarida</taxon>
        <taxon>Decapoda</taxon>
        <taxon>Pleocyemata</taxon>
        <taxon>Anomura</taxon>
        <taxon>Galatheoidea</taxon>
        <taxon>Porcellanidae</taxon>
        <taxon>Petrolisthes</taxon>
    </lineage>
</organism>
<dbReference type="SMART" id="SM00079">
    <property type="entry name" value="PBPe"/>
    <property type="match status" value="1"/>
</dbReference>